<feature type="compositionally biased region" description="Basic residues" evidence="1">
    <location>
        <begin position="157"/>
        <end position="172"/>
    </location>
</feature>
<comment type="caution">
    <text evidence="2">The sequence shown here is derived from an EMBL/GenBank/DDBJ whole genome shotgun (WGS) entry which is preliminary data.</text>
</comment>
<proteinExistence type="predicted"/>
<protein>
    <submittedName>
        <fullName evidence="2">Uncharacterized protein</fullName>
    </submittedName>
</protein>
<accession>A0A1V2L256</accession>
<feature type="region of interest" description="Disordered" evidence="1">
    <location>
        <begin position="153"/>
        <end position="318"/>
    </location>
</feature>
<reference evidence="3" key="1">
    <citation type="journal article" date="2017" name="Genome Announc.">
        <title>Genome sequences of Cyberlindnera fabianii 65, Pichia kudriavzevii 129, and Saccharomyces cerevisiae 131 isolated from fermented masau fruits in Zimbabwe.</title>
        <authorList>
            <person name="van Rijswijck I.M.H."/>
            <person name="Derks M.F.L."/>
            <person name="Abee T."/>
            <person name="de Ridder D."/>
            <person name="Smid E.J."/>
        </authorList>
    </citation>
    <scope>NUCLEOTIDE SEQUENCE [LARGE SCALE GENOMIC DNA]</scope>
    <source>
        <strain evidence="3">65</strain>
    </source>
</reference>
<dbReference type="AlphaFoldDB" id="A0A1V2L256"/>
<evidence type="ECO:0000313" key="3">
    <source>
        <dbReference type="Proteomes" id="UP000189513"/>
    </source>
</evidence>
<feature type="compositionally biased region" description="Polar residues" evidence="1">
    <location>
        <begin position="244"/>
        <end position="267"/>
    </location>
</feature>
<evidence type="ECO:0000256" key="1">
    <source>
        <dbReference type="SAM" id="MobiDB-lite"/>
    </source>
</evidence>
<feature type="compositionally biased region" description="Acidic residues" evidence="1">
    <location>
        <begin position="219"/>
        <end position="240"/>
    </location>
</feature>
<keyword evidence="3" id="KW-1185">Reference proteome</keyword>
<dbReference type="EMBL" id="MPUK01000009">
    <property type="protein sequence ID" value="ONH65874.1"/>
    <property type="molecule type" value="Genomic_DNA"/>
</dbReference>
<feature type="compositionally biased region" description="Basic and acidic residues" evidence="1">
    <location>
        <begin position="203"/>
        <end position="218"/>
    </location>
</feature>
<sequence length="318" mass="35561">MIVPLVTGADDLNDEMAVVSLSVQSGPLRKHVASILLDDNVDCPVGQGDYDLFDWMATIGKQRDRIIDMLDETRCDLKRAKDINERALQQSEEFMMRMNTERAKMISVFATLLNNFKMQYRRALNGEIEDIDDDEIFHMDLVRAAVDEVSEKQALPKIKKRKKEPIKKKKKTDIKTELPESSPPIPESTPMIPESTPPIPESPFKDSIKKEIIPKVEASDDDYLVDAGDTDIDDSDEEIPDSLFLNQTNPSSSPTKAQKRGSVQTLMSIDGATEDPKLVPTDDDDEPSHAAKQLGTDDVTSDTEYDNNSQGETDIDSD</sequence>
<dbReference type="Proteomes" id="UP000189513">
    <property type="component" value="Unassembled WGS sequence"/>
</dbReference>
<dbReference type="VEuPathDB" id="FungiDB:BON22_4223"/>
<gene>
    <name evidence="2" type="ORF">BON22_4223</name>
</gene>
<evidence type="ECO:0000313" key="2">
    <source>
        <dbReference type="EMBL" id="ONH65874.1"/>
    </source>
</evidence>
<organism evidence="2 3">
    <name type="scientific">Cyberlindnera fabianii</name>
    <name type="common">Yeast</name>
    <name type="synonym">Hansenula fabianii</name>
    <dbReference type="NCBI Taxonomy" id="36022"/>
    <lineage>
        <taxon>Eukaryota</taxon>
        <taxon>Fungi</taxon>
        <taxon>Dikarya</taxon>
        <taxon>Ascomycota</taxon>
        <taxon>Saccharomycotina</taxon>
        <taxon>Saccharomycetes</taxon>
        <taxon>Phaffomycetales</taxon>
        <taxon>Phaffomycetaceae</taxon>
        <taxon>Cyberlindnera</taxon>
    </lineage>
</organism>
<name>A0A1V2L256_CYBFA</name>